<evidence type="ECO:0000313" key="1">
    <source>
        <dbReference type="EMBL" id="KKL50656.1"/>
    </source>
</evidence>
<name>A0A0F9DAA1_9ZZZZ</name>
<accession>A0A0F9DAA1</accession>
<reference evidence="1" key="1">
    <citation type="journal article" date="2015" name="Nature">
        <title>Complex archaea that bridge the gap between prokaryotes and eukaryotes.</title>
        <authorList>
            <person name="Spang A."/>
            <person name="Saw J.H."/>
            <person name="Jorgensen S.L."/>
            <person name="Zaremba-Niedzwiedzka K."/>
            <person name="Martijn J."/>
            <person name="Lind A.E."/>
            <person name="van Eijk R."/>
            <person name="Schleper C."/>
            <person name="Guy L."/>
            <person name="Ettema T.J."/>
        </authorList>
    </citation>
    <scope>NUCLEOTIDE SEQUENCE</scope>
</reference>
<proteinExistence type="predicted"/>
<organism evidence="1">
    <name type="scientific">marine sediment metagenome</name>
    <dbReference type="NCBI Taxonomy" id="412755"/>
    <lineage>
        <taxon>unclassified sequences</taxon>
        <taxon>metagenomes</taxon>
        <taxon>ecological metagenomes</taxon>
    </lineage>
</organism>
<protein>
    <submittedName>
        <fullName evidence="1">Uncharacterized protein</fullName>
    </submittedName>
</protein>
<gene>
    <name evidence="1" type="ORF">LCGC14_2303310</name>
</gene>
<sequence>MKQVSLVLVAVALAVSSVAAAELPKDMSVDLGKGVKLELVLIPAGKFMMGLPEDVRQAHPRRSSAGTAS</sequence>
<dbReference type="AlphaFoldDB" id="A0A0F9DAA1"/>
<dbReference type="EMBL" id="LAZR01032521">
    <property type="protein sequence ID" value="KKL50656.1"/>
    <property type="molecule type" value="Genomic_DNA"/>
</dbReference>
<comment type="caution">
    <text evidence="1">The sequence shown here is derived from an EMBL/GenBank/DDBJ whole genome shotgun (WGS) entry which is preliminary data.</text>
</comment>